<evidence type="ECO:0000256" key="1">
    <source>
        <dbReference type="SAM" id="MobiDB-lite"/>
    </source>
</evidence>
<name>A0A812Q1Q1_SYMPI</name>
<gene>
    <name evidence="2" type="ORF">SPIL2461_LOCUS9045</name>
</gene>
<feature type="region of interest" description="Disordered" evidence="1">
    <location>
        <begin position="1"/>
        <end position="25"/>
    </location>
</feature>
<keyword evidence="3" id="KW-1185">Reference proteome</keyword>
<feature type="compositionally biased region" description="Basic residues" evidence="1">
    <location>
        <begin position="1"/>
        <end position="17"/>
    </location>
</feature>
<organism evidence="2 3">
    <name type="scientific">Symbiodinium pilosum</name>
    <name type="common">Dinoflagellate</name>
    <dbReference type="NCBI Taxonomy" id="2952"/>
    <lineage>
        <taxon>Eukaryota</taxon>
        <taxon>Sar</taxon>
        <taxon>Alveolata</taxon>
        <taxon>Dinophyceae</taxon>
        <taxon>Suessiales</taxon>
        <taxon>Symbiodiniaceae</taxon>
        <taxon>Symbiodinium</taxon>
    </lineage>
</organism>
<proteinExistence type="predicted"/>
<feature type="region of interest" description="Disordered" evidence="1">
    <location>
        <begin position="137"/>
        <end position="158"/>
    </location>
</feature>
<comment type="caution">
    <text evidence="2">The sequence shown here is derived from an EMBL/GenBank/DDBJ whole genome shotgun (WGS) entry which is preliminary data.</text>
</comment>
<dbReference type="EMBL" id="CAJNIZ010015424">
    <property type="protein sequence ID" value="CAE7372922.1"/>
    <property type="molecule type" value="Genomic_DNA"/>
</dbReference>
<dbReference type="Proteomes" id="UP000649617">
    <property type="component" value="Unassembled WGS sequence"/>
</dbReference>
<dbReference type="AlphaFoldDB" id="A0A812Q1Q1"/>
<accession>A0A812Q1Q1</accession>
<dbReference type="OrthoDB" id="10491163at2759"/>
<reference evidence="2" key="1">
    <citation type="submission" date="2021-02" db="EMBL/GenBank/DDBJ databases">
        <authorList>
            <person name="Dougan E. K."/>
            <person name="Rhodes N."/>
            <person name="Thang M."/>
            <person name="Chan C."/>
        </authorList>
    </citation>
    <scope>NUCLEOTIDE SEQUENCE</scope>
</reference>
<evidence type="ECO:0000313" key="2">
    <source>
        <dbReference type="EMBL" id="CAE7372922.1"/>
    </source>
</evidence>
<protein>
    <submittedName>
        <fullName evidence="2">Uncharacterized protein</fullName>
    </submittedName>
</protein>
<evidence type="ECO:0000313" key="3">
    <source>
        <dbReference type="Proteomes" id="UP000649617"/>
    </source>
</evidence>
<sequence length="179" mass="19970">MSGGHMRKRRKKLLARQRAKERTDLSEEVGMDLNAFHPKDAVRRFFTRYTGRPATAEDYFYRCVQASDPEHEEVAAELVTPSFYWRVFRGDPCSNQKKAEASAAGIFCNDPQAQEAAAVLPPPMSKCRLFAGGAGNKRDGNVSKSTGKKVGSFKSERTRQIHQRFQNSGCGTMFDDGNG</sequence>